<dbReference type="SMART" id="SM00320">
    <property type="entry name" value="WD40"/>
    <property type="match status" value="5"/>
</dbReference>
<name>A0A498KKF4_MALDO</name>
<evidence type="ECO:0000256" key="2">
    <source>
        <dbReference type="ARBA" id="ARBA00022574"/>
    </source>
</evidence>
<dbReference type="PROSITE" id="PS50294">
    <property type="entry name" value="WD_REPEATS_REGION"/>
    <property type="match status" value="2"/>
</dbReference>
<dbReference type="GO" id="GO:0010997">
    <property type="term" value="F:anaphase-promoting complex binding"/>
    <property type="evidence" value="ECO:0007669"/>
    <property type="project" value="InterPro"/>
</dbReference>
<dbReference type="STRING" id="3750.A0A498KKF4"/>
<dbReference type="InterPro" id="IPR056150">
    <property type="entry name" value="WD40_CDC20-Fz"/>
</dbReference>
<evidence type="ECO:0000256" key="7">
    <source>
        <dbReference type="PROSITE-ProRule" id="PRU00221"/>
    </source>
</evidence>
<feature type="repeat" description="WD" evidence="7">
    <location>
        <begin position="174"/>
        <end position="215"/>
    </location>
</feature>
<dbReference type="InterPro" id="IPR001680">
    <property type="entry name" value="WD40_rpt"/>
</dbReference>
<dbReference type="InterPro" id="IPR019775">
    <property type="entry name" value="WD40_repeat_CS"/>
</dbReference>
<evidence type="ECO:0000256" key="6">
    <source>
        <dbReference type="ARBA" id="ARBA00023306"/>
    </source>
</evidence>
<dbReference type="EMBL" id="RDQH01000327">
    <property type="protein sequence ID" value="RXI08660.1"/>
    <property type="molecule type" value="Genomic_DNA"/>
</dbReference>
<accession>A0A498KKF4</accession>
<comment type="caution">
    <text evidence="9">The sequence shown here is derived from an EMBL/GenBank/DDBJ whole genome shotgun (WGS) entry which is preliminary data.</text>
</comment>
<proteinExistence type="inferred from homology"/>
<dbReference type="GO" id="GO:0051301">
    <property type="term" value="P:cell division"/>
    <property type="evidence" value="ECO:0007669"/>
    <property type="project" value="UniProtKB-KW"/>
</dbReference>
<dbReference type="Proteomes" id="UP000290289">
    <property type="component" value="Chromosome 1"/>
</dbReference>
<dbReference type="GO" id="GO:0005680">
    <property type="term" value="C:anaphase-promoting complex"/>
    <property type="evidence" value="ECO:0007669"/>
    <property type="project" value="TreeGrafter"/>
</dbReference>
<dbReference type="GO" id="GO:0031145">
    <property type="term" value="P:anaphase-promoting complex-dependent catabolic process"/>
    <property type="evidence" value="ECO:0007669"/>
    <property type="project" value="TreeGrafter"/>
</dbReference>
<evidence type="ECO:0000259" key="8">
    <source>
        <dbReference type="Pfam" id="PF24807"/>
    </source>
</evidence>
<dbReference type="InterPro" id="IPR015943">
    <property type="entry name" value="WD40/YVTN_repeat-like_dom_sf"/>
</dbReference>
<dbReference type="UniPathway" id="UPA00143"/>
<keyword evidence="6" id="KW-0131">Cell cycle</keyword>
<keyword evidence="2 7" id="KW-0853">WD repeat</keyword>
<dbReference type="AlphaFoldDB" id="A0A498KKF4"/>
<dbReference type="GO" id="GO:1990757">
    <property type="term" value="F:ubiquitin ligase activator activity"/>
    <property type="evidence" value="ECO:0007669"/>
    <property type="project" value="TreeGrafter"/>
</dbReference>
<protein>
    <recommendedName>
        <fullName evidence="8">CDC20/Fizzy WD40 domain-containing protein</fullName>
    </recommendedName>
</protein>
<keyword evidence="4" id="KW-0677">Repeat</keyword>
<evidence type="ECO:0000256" key="4">
    <source>
        <dbReference type="ARBA" id="ARBA00022737"/>
    </source>
</evidence>
<dbReference type="SUPFAM" id="SSF50978">
    <property type="entry name" value="WD40 repeat-like"/>
    <property type="match status" value="1"/>
</dbReference>
<feature type="repeat" description="WD" evidence="7">
    <location>
        <begin position="409"/>
        <end position="442"/>
    </location>
</feature>
<keyword evidence="10" id="KW-1185">Reference proteome</keyword>
<evidence type="ECO:0000256" key="1">
    <source>
        <dbReference type="ARBA" id="ARBA00006445"/>
    </source>
</evidence>
<reference evidence="9 10" key="1">
    <citation type="submission" date="2018-10" db="EMBL/GenBank/DDBJ databases">
        <title>A high-quality apple genome assembly.</title>
        <authorList>
            <person name="Hu J."/>
        </authorList>
    </citation>
    <scope>NUCLEOTIDE SEQUENCE [LARGE SCALE GENOMIC DNA]</scope>
    <source>
        <strain evidence="10">cv. HFTH1</strain>
        <tissue evidence="9">Young leaf</tissue>
    </source>
</reference>
<dbReference type="Gene3D" id="2.130.10.10">
    <property type="entry name" value="YVTN repeat-like/Quinoprotein amine dehydrogenase"/>
    <property type="match status" value="1"/>
</dbReference>
<evidence type="ECO:0000313" key="10">
    <source>
        <dbReference type="Proteomes" id="UP000290289"/>
    </source>
</evidence>
<keyword evidence="3" id="KW-0132">Cell division</keyword>
<feature type="repeat" description="WD" evidence="7">
    <location>
        <begin position="257"/>
        <end position="298"/>
    </location>
</feature>
<dbReference type="GO" id="GO:0016567">
    <property type="term" value="P:protein ubiquitination"/>
    <property type="evidence" value="ECO:0007669"/>
    <property type="project" value="UniProtKB-UniPathway"/>
</dbReference>
<dbReference type="Pfam" id="PF24807">
    <property type="entry name" value="WD40_CDC20-Fz"/>
    <property type="match status" value="1"/>
</dbReference>
<evidence type="ECO:0000256" key="3">
    <source>
        <dbReference type="ARBA" id="ARBA00022618"/>
    </source>
</evidence>
<dbReference type="InterPro" id="IPR033010">
    <property type="entry name" value="Cdc20/Fizzy"/>
</dbReference>
<gene>
    <name evidence="9" type="ORF">DVH24_022804</name>
</gene>
<dbReference type="PANTHER" id="PTHR19918">
    <property type="entry name" value="CELL DIVISION CYCLE 20 CDC20 FIZZY -RELATED"/>
    <property type="match status" value="1"/>
</dbReference>
<organism evidence="9 10">
    <name type="scientific">Malus domestica</name>
    <name type="common">Apple</name>
    <name type="synonym">Pyrus malus</name>
    <dbReference type="NCBI Taxonomy" id="3750"/>
    <lineage>
        <taxon>Eukaryota</taxon>
        <taxon>Viridiplantae</taxon>
        <taxon>Streptophyta</taxon>
        <taxon>Embryophyta</taxon>
        <taxon>Tracheophyta</taxon>
        <taxon>Spermatophyta</taxon>
        <taxon>Magnoliopsida</taxon>
        <taxon>eudicotyledons</taxon>
        <taxon>Gunneridae</taxon>
        <taxon>Pentapetalae</taxon>
        <taxon>rosids</taxon>
        <taxon>fabids</taxon>
        <taxon>Rosales</taxon>
        <taxon>Rosaceae</taxon>
        <taxon>Amygdaloideae</taxon>
        <taxon>Maleae</taxon>
        <taxon>Malus</taxon>
    </lineage>
</organism>
<dbReference type="PANTHER" id="PTHR19918:SF43">
    <property type="entry name" value="CELL DIVISION CYCLE 20.2, COFACTOR OF APC COMPLEX-LIKE ISOFORM X2"/>
    <property type="match status" value="1"/>
</dbReference>
<feature type="domain" description="CDC20/Fizzy WD40" evidence="8">
    <location>
        <begin position="128"/>
        <end position="440"/>
    </location>
</feature>
<keyword evidence="5" id="KW-0498">Mitosis</keyword>
<dbReference type="PROSITE" id="PS00678">
    <property type="entry name" value="WD_REPEATS_1"/>
    <property type="match status" value="1"/>
</dbReference>
<dbReference type="PROSITE" id="PS50082">
    <property type="entry name" value="WD_REPEATS_2"/>
    <property type="match status" value="3"/>
</dbReference>
<dbReference type="GO" id="GO:1905786">
    <property type="term" value="P:positive regulation of anaphase-promoting complex-dependent catabolic process"/>
    <property type="evidence" value="ECO:0007669"/>
    <property type="project" value="TreeGrafter"/>
</dbReference>
<dbReference type="InterPro" id="IPR036322">
    <property type="entry name" value="WD40_repeat_dom_sf"/>
</dbReference>
<evidence type="ECO:0000313" key="9">
    <source>
        <dbReference type="EMBL" id="RXI08660.1"/>
    </source>
</evidence>
<comment type="similarity">
    <text evidence="1">Belongs to the WD repeat CDC20/Fizzy family.</text>
</comment>
<evidence type="ECO:0000256" key="5">
    <source>
        <dbReference type="ARBA" id="ARBA00022776"/>
    </source>
</evidence>
<sequence>MQELQSDWCSPTRLQTSPIARFDFPGDRFIPSRSLMDLDQARSLLTNRTTPTRNSNFNDVYRRSLEDKLTLDSDGNPFRMLVFRGSPKSNRKPIRSVDLMRQDEAKELDGSVKNVLPRRMPKGEARVLDAVNIKNDFYSSIMDWGKNSILAVALGSDLFLWNSTNSEVHKLLHVDDQRDFPTSVAWSENAKTLAVGYRRSKLQLWDVETSKLVRRFENHKDRIATVAWNGHVLTSGSRDTSIINHDVRAGSNVASRLQAHKEEVCGLKWSEGGNVLASGGNENLLYIWNSSKMNSSRFLFRFREHCAAVKALAWCPYQSEVLASGGGTEDGCIKLWNTKKGTCIKTIETNAQASYRIQSPFCELFVVCGLEWNRHHKEILSAHGYSRGELIKNQLCIWRYPSMENVGNLNRHRSRILHVSQSPDGLTVVSAVGDETLRFWEIFGPPSIDKISPLDSLLSLKTSPLR</sequence>